<dbReference type="PANTHER" id="PTHR47785:SF6">
    <property type="entry name" value="ZN(II)2CYS6 TRANSCRIPTION FACTOR (EUROFUNG)"/>
    <property type="match status" value="1"/>
</dbReference>
<feature type="region of interest" description="Disordered" evidence="3">
    <location>
        <begin position="108"/>
        <end position="131"/>
    </location>
</feature>
<dbReference type="GO" id="GO:0006351">
    <property type="term" value="P:DNA-templated transcription"/>
    <property type="evidence" value="ECO:0007669"/>
    <property type="project" value="InterPro"/>
</dbReference>
<dbReference type="CDD" id="cd12148">
    <property type="entry name" value="fungal_TF_MHR"/>
    <property type="match status" value="1"/>
</dbReference>
<dbReference type="AlphaFoldDB" id="A0A136J5I0"/>
<reference evidence="6" key="1">
    <citation type="submission" date="2016-02" db="EMBL/GenBank/DDBJ databases">
        <title>Draft genome sequence of Microdochium bolleyi, a fungal endophyte of beachgrass.</title>
        <authorList>
            <consortium name="DOE Joint Genome Institute"/>
            <person name="David A.S."/>
            <person name="May G."/>
            <person name="Haridas S."/>
            <person name="Lim J."/>
            <person name="Wang M."/>
            <person name="Labutti K."/>
            <person name="Lipzen A."/>
            <person name="Barry K."/>
            <person name="Grigoriev I.V."/>
        </authorList>
    </citation>
    <scope>NUCLEOTIDE SEQUENCE [LARGE SCALE GENOMIC DNA]</scope>
    <source>
        <strain evidence="6">J235TASD1</strain>
    </source>
</reference>
<dbReference type="OrthoDB" id="6133115at2759"/>
<evidence type="ECO:0000256" key="2">
    <source>
        <dbReference type="ARBA" id="ARBA00023242"/>
    </source>
</evidence>
<protein>
    <recommendedName>
        <fullName evidence="4">Zn(2)-C6 fungal-type domain-containing protein</fullName>
    </recommendedName>
</protein>
<dbReference type="SUPFAM" id="SSF57701">
    <property type="entry name" value="Zn2/Cys6 DNA-binding domain"/>
    <property type="match status" value="1"/>
</dbReference>
<dbReference type="PROSITE" id="PS00463">
    <property type="entry name" value="ZN2_CY6_FUNGAL_1"/>
    <property type="match status" value="1"/>
</dbReference>
<dbReference type="InterPro" id="IPR036864">
    <property type="entry name" value="Zn2-C6_fun-type_DNA-bd_sf"/>
</dbReference>
<dbReference type="GO" id="GO:0008270">
    <property type="term" value="F:zinc ion binding"/>
    <property type="evidence" value="ECO:0007669"/>
    <property type="project" value="InterPro"/>
</dbReference>
<sequence length="709" mass="78781">MESDSHVSASAGPGTPTSNHRKERGAIAAQACENCRARKQKCSEARPRCDGCVRADIECKYREPQPTKKDKTLVEILERLKSLEGGIKVLGGKVDGLGINTGFSYQHHDQQLSAPPTYDPSRSNSWASSSANLTTPSVVPPALRDSHYIYASAAFKMLSWPCVRQMLPAIDIPVLEKGGAAVILGPTSSGFGLSLDTAGSAPTNLTHSSIDLHLGSTGDHHMRGFAGSLGNLDWDSMMRLSKAYFDSFNFLFPIVDRQYFVSSILPMVLRHGYDHGATSTLALLIFALGEVAIAGAQGTPLQTHKGRSSGIRGGSAGQPPGVYFFNQARQSMGLGIADSSLENVQVFTLAALYYGTHCQHTGFWRMSIYASIACQALLISKPELLRGPVSDLVRRVFWHCSIMETLLHLELDLPTTGLEKFEDLVGLPDFSGPYSEEDYIGNQSSHYQEHFASQIVLRRLSVEFNKTLHNVLASEVSIAPHLFGPESSRGHAVSTIKQLSMQLEQWRGMMPPHLRWQDDEREVFHLGDNLYDTSGYPHSVPPPLGTFSFTTNLDIPPVNYPFAADIQIAILRSRYYYVKYILYRPFLFKALHHPDEVRQEDAEGVVECLHAGLKWPITMSPTSRHKRLIPCLFFWSQNLLSILVALRLTEQVPLLARIRANLAGPRFSEDAQETVALYIDWIRDLKDVDSTAMWCWTVLREIYTLDDEA</sequence>
<name>A0A136J5I0_9PEZI</name>
<evidence type="ECO:0000256" key="1">
    <source>
        <dbReference type="ARBA" id="ARBA00022723"/>
    </source>
</evidence>
<accession>A0A136J5I0</accession>
<keyword evidence="1" id="KW-0479">Metal-binding</keyword>
<evidence type="ECO:0000313" key="5">
    <source>
        <dbReference type="EMBL" id="KXJ92458.1"/>
    </source>
</evidence>
<dbReference type="GO" id="GO:0003677">
    <property type="term" value="F:DNA binding"/>
    <property type="evidence" value="ECO:0007669"/>
    <property type="project" value="InterPro"/>
</dbReference>
<dbReference type="EMBL" id="KQ964249">
    <property type="protein sequence ID" value="KXJ92458.1"/>
    <property type="molecule type" value="Genomic_DNA"/>
</dbReference>
<dbReference type="Pfam" id="PF04082">
    <property type="entry name" value="Fungal_trans"/>
    <property type="match status" value="1"/>
</dbReference>
<proteinExistence type="predicted"/>
<dbReference type="GO" id="GO:0000981">
    <property type="term" value="F:DNA-binding transcription factor activity, RNA polymerase II-specific"/>
    <property type="evidence" value="ECO:0007669"/>
    <property type="project" value="InterPro"/>
</dbReference>
<feature type="domain" description="Zn(2)-C6 fungal-type" evidence="4">
    <location>
        <begin position="31"/>
        <end position="61"/>
    </location>
</feature>
<feature type="compositionally biased region" description="Low complexity" evidence="3">
    <location>
        <begin position="121"/>
        <end position="131"/>
    </location>
</feature>
<keyword evidence="6" id="KW-1185">Reference proteome</keyword>
<dbReference type="PROSITE" id="PS50048">
    <property type="entry name" value="ZN2_CY6_FUNGAL_2"/>
    <property type="match status" value="1"/>
</dbReference>
<feature type="region of interest" description="Disordered" evidence="3">
    <location>
        <begin position="1"/>
        <end position="25"/>
    </location>
</feature>
<dbReference type="InterPro" id="IPR001138">
    <property type="entry name" value="Zn2Cys6_DnaBD"/>
</dbReference>
<organism evidence="5 6">
    <name type="scientific">Microdochium bolleyi</name>
    <dbReference type="NCBI Taxonomy" id="196109"/>
    <lineage>
        <taxon>Eukaryota</taxon>
        <taxon>Fungi</taxon>
        <taxon>Dikarya</taxon>
        <taxon>Ascomycota</taxon>
        <taxon>Pezizomycotina</taxon>
        <taxon>Sordariomycetes</taxon>
        <taxon>Xylariomycetidae</taxon>
        <taxon>Xylariales</taxon>
        <taxon>Microdochiaceae</taxon>
        <taxon>Microdochium</taxon>
    </lineage>
</organism>
<evidence type="ECO:0000259" key="4">
    <source>
        <dbReference type="PROSITE" id="PS50048"/>
    </source>
</evidence>
<gene>
    <name evidence="5" type="ORF">Micbo1qcDRAFT_162745</name>
</gene>
<evidence type="ECO:0000256" key="3">
    <source>
        <dbReference type="SAM" id="MobiDB-lite"/>
    </source>
</evidence>
<dbReference type="STRING" id="196109.A0A136J5I0"/>
<dbReference type="CDD" id="cd00067">
    <property type="entry name" value="GAL4"/>
    <property type="match status" value="1"/>
</dbReference>
<dbReference type="SMART" id="SM00066">
    <property type="entry name" value="GAL4"/>
    <property type="match status" value="1"/>
</dbReference>
<evidence type="ECO:0000313" key="6">
    <source>
        <dbReference type="Proteomes" id="UP000070501"/>
    </source>
</evidence>
<dbReference type="Gene3D" id="4.10.240.10">
    <property type="entry name" value="Zn(2)-C6 fungal-type DNA-binding domain"/>
    <property type="match status" value="1"/>
</dbReference>
<dbReference type="Proteomes" id="UP000070501">
    <property type="component" value="Unassembled WGS sequence"/>
</dbReference>
<dbReference type="PANTHER" id="PTHR47785">
    <property type="entry name" value="ZN(II)2CYS6 TRANSCRIPTION FACTOR (EUROFUNG)-RELATED-RELATED"/>
    <property type="match status" value="1"/>
</dbReference>
<keyword evidence="2" id="KW-0539">Nucleus</keyword>
<dbReference type="InterPro" id="IPR007219">
    <property type="entry name" value="XnlR_reg_dom"/>
</dbReference>
<dbReference type="InParanoid" id="A0A136J5I0"/>
<dbReference type="Pfam" id="PF00172">
    <property type="entry name" value="Zn_clus"/>
    <property type="match status" value="1"/>
</dbReference>
<dbReference type="InterPro" id="IPR053181">
    <property type="entry name" value="EcdB-like_regulator"/>
</dbReference>